<dbReference type="KEGG" id="nwa:Nwat_1467"/>
<dbReference type="GO" id="GO:0016020">
    <property type="term" value="C:membrane"/>
    <property type="evidence" value="ECO:0007669"/>
    <property type="project" value="UniProtKB-SubCell"/>
</dbReference>
<feature type="transmembrane region" description="Helical" evidence="5">
    <location>
        <begin position="101"/>
        <end position="124"/>
    </location>
</feature>
<dbReference type="GO" id="GO:0009403">
    <property type="term" value="P:toxin biosynthetic process"/>
    <property type="evidence" value="ECO:0007669"/>
    <property type="project" value="InterPro"/>
</dbReference>
<name>D8K649_NITWC</name>
<evidence type="ECO:0000256" key="4">
    <source>
        <dbReference type="ARBA" id="ARBA00023136"/>
    </source>
</evidence>
<evidence type="ECO:0000313" key="6">
    <source>
        <dbReference type="EMBL" id="ADJ28376.1"/>
    </source>
</evidence>
<proteinExistence type="predicted"/>
<dbReference type="eggNOG" id="COG1286">
    <property type="taxonomic scope" value="Bacteria"/>
</dbReference>
<feature type="transmembrane region" description="Helical" evidence="5">
    <location>
        <begin position="31"/>
        <end position="52"/>
    </location>
</feature>
<dbReference type="PANTHER" id="PTHR36926">
    <property type="entry name" value="COLICIN V PRODUCTION PROTEIN"/>
    <property type="match status" value="1"/>
</dbReference>
<evidence type="ECO:0000256" key="5">
    <source>
        <dbReference type="SAM" id="Phobius"/>
    </source>
</evidence>
<dbReference type="STRING" id="105559.Nwat_1467"/>
<keyword evidence="7" id="KW-1185">Reference proteome</keyword>
<reference evidence="6 7" key="1">
    <citation type="submission" date="2010-06" db="EMBL/GenBank/DDBJ databases">
        <title>Complete sequence of chromosome of Nitrosococcus watsoni C-113.</title>
        <authorList>
            <consortium name="US DOE Joint Genome Institute"/>
            <person name="Lucas S."/>
            <person name="Copeland A."/>
            <person name="Lapidus A."/>
            <person name="Cheng J.-F."/>
            <person name="Bruce D."/>
            <person name="Goodwin L."/>
            <person name="Pitluck S."/>
            <person name="Malfatti S.A."/>
            <person name="Chain P.S.G."/>
            <person name="Land M."/>
            <person name="Hauser L."/>
            <person name="Kyrpides N."/>
            <person name="Ivanova N."/>
            <person name="Cambell M.A."/>
            <person name="Heidelberg J.F."/>
            <person name="Klotz M.G."/>
            <person name="Woyke T."/>
        </authorList>
    </citation>
    <scope>NUCLEOTIDE SEQUENCE [LARGE SCALE GENOMIC DNA]</scope>
    <source>
        <strain evidence="6 7">C-113</strain>
    </source>
</reference>
<sequence>MIWIDYAIIGIIFLSGFFSLARGFVKEALSLIAWVAAFWIGLNFSPQIAEWLADLISISPSLRLVIAFLMLLLATLLFSAIVNHFIVKLVQTTGLTGTDRILGLAFGITRGVAITTVLVILAGMTPIPQESWWQNSRLLNYFQGLALWVRSFMPPDIAGHIQF</sequence>
<dbReference type="Proteomes" id="UP000000393">
    <property type="component" value="Chromosome"/>
</dbReference>
<dbReference type="Pfam" id="PF02674">
    <property type="entry name" value="Colicin_V"/>
    <property type="match status" value="1"/>
</dbReference>
<dbReference type="EMBL" id="CP002086">
    <property type="protein sequence ID" value="ADJ28376.1"/>
    <property type="molecule type" value="Genomic_DNA"/>
</dbReference>
<dbReference type="AlphaFoldDB" id="D8K649"/>
<feature type="transmembrane region" description="Helical" evidence="5">
    <location>
        <begin position="7"/>
        <end position="25"/>
    </location>
</feature>
<evidence type="ECO:0000256" key="1">
    <source>
        <dbReference type="ARBA" id="ARBA00004141"/>
    </source>
</evidence>
<dbReference type="InterPro" id="IPR052719">
    <property type="entry name" value="CvpA-like"/>
</dbReference>
<evidence type="ECO:0000313" key="7">
    <source>
        <dbReference type="Proteomes" id="UP000000393"/>
    </source>
</evidence>
<evidence type="ECO:0000256" key="2">
    <source>
        <dbReference type="ARBA" id="ARBA00022692"/>
    </source>
</evidence>
<dbReference type="OrthoDB" id="9810601at2"/>
<protein>
    <submittedName>
        <fullName evidence="6">Colicin V production protein</fullName>
    </submittedName>
</protein>
<dbReference type="PANTHER" id="PTHR36926:SF1">
    <property type="entry name" value="COLICIN V PRODUCTION PROTEIN"/>
    <property type="match status" value="1"/>
</dbReference>
<dbReference type="RefSeq" id="WP_013220468.1">
    <property type="nucleotide sequence ID" value="NC_014315.1"/>
</dbReference>
<gene>
    <name evidence="6" type="ordered locus">Nwat_1467</name>
</gene>
<feature type="transmembrane region" description="Helical" evidence="5">
    <location>
        <begin position="64"/>
        <end position="86"/>
    </location>
</feature>
<organism evidence="6 7">
    <name type="scientific">Nitrosococcus watsoni (strain C-113)</name>
    <dbReference type="NCBI Taxonomy" id="105559"/>
    <lineage>
        <taxon>Bacteria</taxon>
        <taxon>Pseudomonadati</taxon>
        <taxon>Pseudomonadota</taxon>
        <taxon>Gammaproteobacteria</taxon>
        <taxon>Chromatiales</taxon>
        <taxon>Chromatiaceae</taxon>
        <taxon>Nitrosococcus</taxon>
    </lineage>
</organism>
<dbReference type="InterPro" id="IPR003825">
    <property type="entry name" value="Colicin-V_CvpA"/>
</dbReference>
<keyword evidence="3 5" id="KW-1133">Transmembrane helix</keyword>
<keyword evidence="4 5" id="KW-0472">Membrane</keyword>
<keyword evidence="2 5" id="KW-0812">Transmembrane</keyword>
<evidence type="ECO:0000256" key="3">
    <source>
        <dbReference type="ARBA" id="ARBA00022989"/>
    </source>
</evidence>
<accession>D8K649</accession>
<dbReference type="HOGENOM" id="CLU_092720_2_3_6"/>
<comment type="subcellular location">
    <subcellularLocation>
        <location evidence="1">Membrane</location>
        <topology evidence="1">Multi-pass membrane protein</topology>
    </subcellularLocation>
</comment>